<protein>
    <recommendedName>
        <fullName evidence="3">ABC-2 type transporter domain-containing protein</fullName>
    </recommendedName>
</protein>
<feature type="transmembrane region" description="Helical" evidence="1">
    <location>
        <begin position="112"/>
        <end position="135"/>
    </location>
</feature>
<proteinExistence type="predicted"/>
<feature type="transmembrane region" description="Helical" evidence="1">
    <location>
        <begin position="147"/>
        <end position="167"/>
    </location>
</feature>
<accession>A0A0F9HXE8</accession>
<keyword evidence="1" id="KW-1133">Transmembrane helix</keyword>
<organism evidence="2">
    <name type="scientific">marine sediment metagenome</name>
    <dbReference type="NCBI Taxonomy" id="412755"/>
    <lineage>
        <taxon>unclassified sequences</taxon>
        <taxon>metagenomes</taxon>
        <taxon>ecological metagenomes</taxon>
    </lineage>
</organism>
<gene>
    <name evidence="2" type="ORF">LCGC14_1945010</name>
</gene>
<evidence type="ECO:0000256" key="1">
    <source>
        <dbReference type="SAM" id="Phobius"/>
    </source>
</evidence>
<dbReference type="EMBL" id="LAZR01021124">
    <property type="protein sequence ID" value="KKL86410.1"/>
    <property type="molecule type" value="Genomic_DNA"/>
</dbReference>
<dbReference type="PANTHER" id="PTHR43471:SF10">
    <property type="entry name" value="SLL1107 PROTEIN"/>
    <property type="match status" value="1"/>
</dbReference>
<evidence type="ECO:0000313" key="2">
    <source>
        <dbReference type="EMBL" id="KKL86410.1"/>
    </source>
</evidence>
<name>A0A0F9HXE8_9ZZZZ</name>
<evidence type="ECO:0008006" key="3">
    <source>
        <dbReference type="Google" id="ProtNLM"/>
    </source>
</evidence>
<feature type="transmembrane region" description="Helical" evidence="1">
    <location>
        <begin position="29"/>
        <end position="47"/>
    </location>
</feature>
<dbReference type="AlphaFoldDB" id="A0A0F9HXE8"/>
<feature type="transmembrane region" description="Helical" evidence="1">
    <location>
        <begin position="67"/>
        <end position="91"/>
    </location>
</feature>
<feature type="transmembrane region" description="Helical" evidence="1">
    <location>
        <begin position="174"/>
        <end position="192"/>
    </location>
</feature>
<keyword evidence="1" id="KW-0472">Membrane</keyword>
<reference evidence="2" key="1">
    <citation type="journal article" date="2015" name="Nature">
        <title>Complex archaea that bridge the gap between prokaryotes and eukaryotes.</title>
        <authorList>
            <person name="Spang A."/>
            <person name="Saw J.H."/>
            <person name="Jorgensen S.L."/>
            <person name="Zaremba-Niedzwiedzka K."/>
            <person name="Martijn J."/>
            <person name="Lind A.E."/>
            <person name="van Eijk R."/>
            <person name="Schleper C."/>
            <person name="Guy L."/>
            <person name="Ettema T.J."/>
        </authorList>
    </citation>
    <scope>NUCLEOTIDE SEQUENCE</scope>
</reference>
<feature type="transmembrane region" description="Helical" evidence="1">
    <location>
        <begin position="254"/>
        <end position="281"/>
    </location>
</feature>
<sequence length="286" mass="32146">MEIRNEKFIGIKPIFDTIVFEIKKQRKKFYFFSIIAILIAVLSGYILQLFPGNLLSSTQAEFFNSNLTFISFITLFAACLFFSAIICSEFDKKTGFIVFPKINKYKLILGKYLGNLVLVTIIVTLFYIILGFLGFLYHGGPVNIRLFYSYGIAILYVIALSSFVTFFSSFMKSVNITIISTLLLLLIGFNIADQIVTLVFGDAFEPLYSMVYLGNLITGILQYPFPDPRYLEITFGGGGGRFGPPGGNFTFGQWITPAIGVGITLLIVYIVAFFVFAALLFKRRQL</sequence>
<keyword evidence="1" id="KW-0812">Transmembrane</keyword>
<dbReference type="PANTHER" id="PTHR43471">
    <property type="entry name" value="ABC TRANSPORTER PERMEASE"/>
    <property type="match status" value="1"/>
</dbReference>
<comment type="caution">
    <text evidence="2">The sequence shown here is derived from an EMBL/GenBank/DDBJ whole genome shotgun (WGS) entry which is preliminary data.</text>
</comment>